<sequence length="356" mass="41334">MKFKKSKPFTVGIELEVQILDRESFELTPKSKVIFENIKNPNVQKEFLQSMVEFVTGVNESPEEAVEELRESVREVLEMGDNESFFLSASGTHPFADPSRIRVTENDRYLKLLEEFQEVLRNFLIYGLHIHVGFPDEERALNAYNLYVKYLPLFLALSASSPFFRGRNTGILSYRTKIFEQLPRAGIPQQFSEYGEFVELYERLKEAGLIESLKDVWWDVRLRPDFGTVELRVCDSVSSFRRIEGLATLAVILGELSLIKEVQIDFHQIHVQNKWNAARYGLKGKFVKREGTTTVGRELHEIVKEYGKRFGRLRESARVLVDLISLPTQAELQIEEYRRTKDLKSVVKKSLVRMEE</sequence>
<comment type="function">
    <text evidence="4">ATP-dependent carboxylate-amine ligase which exhibits weak glutamate--cysteine ligase activity.</text>
</comment>
<proteinExistence type="inferred from homology"/>
<dbReference type="OrthoDB" id="9769628at2"/>
<keyword evidence="1 4" id="KW-0436">Ligase</keyword>
<organism evidence="5 6">
    <name type="scientific">Balnearium lithotrophicum</name>
    <dbReference type="NCBI Taxonomy" id="223788"/>
    <lineage>
        <taxon>Bacteria</taxon>
        <taxon>Pseudomonadati</taxon>
        <taxon>Aquificota</taxon>
        <taxon>Aquificia</taxon>
        <taxon>Desulfurobacteriales</taxon>
        <taxon>Desulfurobacteriaceae</taxon>
        <taxon>Balnearium</taxon>
    </lineage>
</organism>
<reference evidence="5 6" key="1">
    <citation type="submission" date="2017-05" db="EMBL/GenBank/DDBJ databases">
        <authorList>
            <person name="Varghese N."/>
            <person name="Submissions S."/>
        </authorList>
    </citation>
    <scope>NUCLEOTIDE SEQUENCE [LARGE SCALE GENOMIC DNA]</scope>
    <source>
        <strain evidence="5 6">DSM 16304</strain>
    </source>
</reference>
<keyword evidence="2 4" id="KW-0547">Nucleotide-binding</keyword>
<dbReference type="GO" id="GO:0005524">
    <property type="term" value="F:ATP binding"/>
    <property type="evidence" value="ECO:0007669"/>
    <property type="project" value="UniProtKB-KW"/>
</dbReference>
<dbReference type="PANTHER" id="PTHR36510">
    <property type="entry name" value="GLUTAMATE--CYSTEINE LIGASE 2-RELATED"/>
    <property type="match status" value="1"/>
</dbReference>
<dbReference type="HAMAP" id="MF_01609">
    <property type="entry name" value="Glu_cys_ligase_2"/>
    <property type="match status" value="1"/>
</dbReference>
<name>A0A521BK89_9BACT</name>
<dbReference type="InterPro" id="IPR014746">
    <property type="entry name" value="Gln_synth/guanido_kin_cat_dom"/>
</dbReference>
<evidence type="ECO:0000256" key="1">
    <source>
        <dbReference type="ARBA" id="ARBA00022598"/>
    </source>
</evidence>
<evidence type="ECO:0000313" key="6">
    <source>
        <dbReference type="Proteomes" id="UP000317315"/>
    </source>
</evidence>
<evidence type="ECO:0000256" key="2">
    <source>
        <dbReference type="ARBA" id="ARBA00022741"/>
    </source>
</evidence>
<protein>
    <recommendedName>
        <fullName evidence="4">Putative glutamate--cysteine ligase 2</fullName>
        <ecNumber evidence="4">6.3.2.2</ecNumber>
    </recommendedName>
    <alternativeName>
        <fullName evidence="4">Gamma-glutamylcysteine synthetase 2</fullName>
        <shortName evidence="4">GCS 2</shortName>
        <shortName evidence="4">Gamma-GCS 2</shortName>
    </alternativeName>
</protein>
<dbReference type="EMBL" id="FXTM01000005">
    <property type="protein sequence ID" value="SMO47070.1"/>
    <property type="molecule type" value="Genomic_DNA"/>
</dbReference>
<dbReference type="EC" id="6.3.2.2" evidence="4"/>
<dbReference type="InterPro" id="IPR050141">
    <property type="entry name" value="GCL_type2/YbdK_subfam"/>
</dbReference>
<dbReference type="PANTHER" id="PTHR36510:SF1">
    <property type="entry name" value="GLUTAMATE--CYSTEINE LIGASE 2-RELATED"/>
    <property type="match status" value="1"/>
</dbReference>
<dbReference type="SUPFAM" id="SSF55931">
    <property type="entry name" value="Glutamine synthetase/guanido kinase"/>
    <property type="match status" value="1"/>
</dbReference>
<dbReference type="GO" id="GO:0042398">
    <property type="term" value="P:modified amino acid biosynthetic process"/>
    <property type="evidence" value="ECO:0007669"/>
    <property type="project" value="InterPro"/>
</dbReference>
<comment type="similarity">
    <text evidence="4">Belongs to the glutamate--cysteine ligase type 2 family. YbdK subfamily.</text>
</comment>
<gene>
    <name evidence="5" type="ORF">SAMN06269117_10597</name>
</gene>
<keyword evidence="6" id="KW-1185">Reference proteome</keyword>
<dbReference type="GO" id="GO:0004357">
    <property type="term" value="F:glutamate-cysteine ligase activity"/>
    <property type="evidence" value="ECO:0007669"/>
    <property type="project" value="UniProtKB-EC"/>
</dbReference>
<accession>A0A521BK89</accession>
<dbReference type="AlphaFoldDB" id="A0A521BK89"/>
<evidence type="ECO:0000256" key="3">
    <source>
        <dbReference type="ARBA" id="ARBA00022840"/>
    </source>
</evidence>
<dbReference type="InterPro" id="IPR011793">
    <property type="entry name" value="YbdK"/>
</dbReference>
<keyword evidence="3 4" id="KW-0067">ATP-binding</keyword>
<dbReference type="InterPro" id="IPR006336">
    <property type="entry name" value="GCS2"/>
</dbReference>
<evidence type="ECO:0000313" key="5">
    <source>
        <dbReference type="EMBL" id="SMO47070.1"/>
    </source>
</evidence>
<dbReference type="RefSeq" id="WP_142934527.1">
    <property type="nucleotide sequence ID" value="NZ_FXTM01000005.1"/>
</dbReference>
<dbReference type="Proteomes" id="UP000317315">
    <property type="component" value="Unassembled WGS sequence"/>
</dbReference>
<evidence type="ECO:0000256" key="4">
    <source>
        <dbReference type="HAMAP-Rule" id="MF_01609"/>
    </source>
</evidence>
<dbReference type="Gene3D" id="3.30.590.20">
    <property type="match status" value="1"/>
</dbReference>
<dbReference type="NCBIfam" id="TIGR02050">
    <property type="entry name" value="gshA_cyan_rel"/>
    <property type="match status" value="1"/>
</dbReference>
<comment type="catalytic activity">
    <reaction evidence="4">
        <text>L-cysteine + L-glutamate + ATP = gamma-L-glutamyl-L-cysteine + ADP + phosphate + H(+)</text>
        <dbReference type="Rhea" id="RHEA:13285"/>
        <dbReference type="ChEBI" id="CHEBI:15378"/>
        <dbReference type="ChEBI" id="CHEBI:29985"/>
        <dbReference type="ChEBI" id="CHEBI:30616"/>
        <dbReference type="ChEBI" id="CHEBI:35235"/>
        <dbReference type="ChEBI" id="CHEBI:43474"/>
        <dbReference type="ChEBI" id="CHEBI:58173"/>
        <dbReference type="ChEBI" id="CHEBI:456216"/>
        <dbReference type="EC" id="6.3.2.2"/>
    </reaction>
</comment>
<dbReference type="Pfam" id="PF04107">
    <property type="entry name" value="GCS2"/>
    <property type="match status" value="1"/>
</dbReference>